<gene>
    <name evidence="5" type="ORF">COCNU_05G005520</name>
</gene>
<reference evidence="5" key="2">
    <citation type="submission" date="2019-07" db="EMBL/GenBank/DDBJ databases">
        <authorList>
            <person name="Yang Y."/>
            <person name="Bocs S."/>
            <person name="Baudouin L."/>
        </authorList>
    </citation>
    <scope>NUCLEOTIDE SEQUENCE</scope>
    <source>
        <tissue evidence="5">Spear leaf of Hainan Tall coconut</tissue>
    </source>
</reference>
<feature type="domain" description="Phytocyanin" evidence="4">
    <location>
        <begin position="1"/>
        <end position="39"/>
    </location>
</feature>
<organism evidence="5 6">
    <name type="scientific">Cocos nucifera</name>
    <name type="common">Coconut palm</name>
    <dbReference type="NCBI Taxonomy" id="13894"/>
    <lineage>
        <taxon>Eukaryota</taxon>
        <taxon>Viridiplantae</taxon>
        <taxon>Streptophyta</taxon>
        <taxon>Embryophyta</taxon>
        <taxon>Tracheophyta</taxon>
        <taxon>Spermatophyta</taxon>
        <taxon>Magnoliopsida</taxon>
        <taxon>Liliopsida</taxon>
        <taxon>Arecaceae</taxon>
        <taxon>Arecoideae</taxon>
        <taxon>Cocoseae</taxon>
        <taxon>Attaleinae</taxon>
        <taxon>Cocos</taxon>
    </lineage>
</organism>
<comment type="caution">
    <text evidence="5">The sequence shown here is derived from an EMBL/GenBank/DDBJ whole genome shotgun (WGS) entry which is preliminary data.</text>
</comment>
<dbReference type="OrthoDB" id="2012800at2759"/>
<reference evidence="5" key="1">
    <citation type="journal article" date="2017" name="Gigascience">
        <title>The genome draft of coconut (Cocos nucifera).</title>
        <authorList>
            <person name="Xiao Y."/>
            <person name="Xu P."/>
            <person name="Fan H."/>
            <person name="Baudouin L."/>
            <person name="Xia W."/>
            <person name="Bocs S."/>
            <person name="Xu J."/>
            <person name="Li Q."/>
            <person name="Guo A."/>
            <person name="Zhou L."/>
            <person name="Li J."/>
            <person name="Wu Y."/>
            <person name="Ma Z."/>
            <person name="Armero A."/>
            <person name="Issali A.E."/>
            <person name="Liu N."/>
            <person name="Peng M."/>
            <person name="Yang Y."/>
        </authorList>
    </citation>
    <scope>NUCLEOTIDE SEQUENCE</scope>
    <source>
        <tissue evidence="5">Spear leaf of Hainan Tall coconut</tissue>
    </source>
</reference>
<proteinExistence type="predicted"/>
<evidence type="ECO:0000256" key="3">
    <source>
        <dbReference type="SAM" id="MobiDB-lite"/>
    </source>
</evidence>
<dbReference type="GO" id="GO:0046872">
    <property type="term" value="F:metal ion binding"/>
    <property type="evidence" value="ECO:0007669"/>
    <property type="project" value="UniProtKB-KW"/>
</dbReference>
<dbReference type="InterPro" id="IPR003245">
    <property type="entry name" value="Phytocyanin_dom"/>
</dbReference>
<evidence type="ECO:0000313" key="5">
    <source>
        <dbReference type="EMBL" id="KAG1342323.1"/>
    </source>
</evidence>
<keyword evidence="6" id="KW-1185">Reference proteome</keyword>
<dbReference type="EMBL" id="CM017876">
    <property type="protein sequence ID" value="KAG1342323.1"/>
    <property type="molecule type" value="Genomic_DNA"/>
</dbReference>
<keyword evidence="1" id="KW-0479">Metal-binding</keyword>
<evidence type="ECO:0000256" key="1">
    <source>
        <dbReference type="ARBA" id="ARBA00022723"/>
    </source>
</evidence>
<dbReference type="AlphaFoldDB" id="A0A8K0I8H2"/>
<dbReference type="PROSITE" id="PS51485">
    <property type="entry name" value="PHYTOCYANIN"/>
    <property type="match status" value="1"/>
</dbReference>
<dbReference type="Pfam" id="PF02298">
    <property type="entry name" value="Cu_bind_like"/>
    <property type="match status" value="1"/>
</dbReference>
<feature type="compositionally biased region" description="Pro residues" evidence="3">
    <location>
        <begin position="45"/>
        <end position="63"/>
    </location>
</feature>
<evidence type="ECO:0000256" key="2">
    <source>
        <dbReference type="ARBA" id="ARBA00023008"/>
    </source>
</evidence>
<protein>
    <submittedName>
        <fullName evidence="5">Putative Blue copper protein</fullName>
    </submittedName>
</protein>
<dbReference type="Gene3D" id="2.60.40.420">
    <property type="entry name" value="Cupredoxins - blue copper proteins"/>
    <property type="match status" value="1"/>
</dbReference>
<dbReference type="Proteomes" id="UP000797356">
    <property type="component" value="Chromosome 5"/>
</dbReference>
<dbReference type="InterPro" id="IPR008972">
    <property type="entry name" value="Cupredoxin"/>
</dbReference>
<dbReference type="SUPFAM" id="SSF49503">
    <property type="entry name" value="Cupredoxins"/>
    <property type="match status" value="1"/>
</dbReference>
<evidence type="ECO:0000259" key="4">
    <source>
        <dbReference type="PROSITE" id="PS51485"/>
    </source>
</evidence>
<dbReference type="InterPro" id="IPR028871">
    <property type="entry name" value="BlueCu_1_BS"/>
</dbReference>
<dbReference type="GO" id="GO:0009055">
    <property type="term" value="F:electron transfer activity"/>
    <property type="evidence" value="ECO:0007669"/>
    <property type="project" value="InterPro"/>
</dbReference>
<accession>A0A8K0I8H2</accession>
<dbReference type="PROSITE" id="PS00196">
    <property type="entry name" value="COPPER_BLUE"/>
    <property type="match status" value="1"/>
</dbReference>
<keyword evidence="2" id="KW-0186">Copper</keyword>
<sequence length="92" mass="9146">METTGPATIELNSTGTRYYICTIPGHCGQGMKLEVTVGSSSGSPSTPPPPPTSTTPTATPPSPTSTGNNSAAPGLVPASTMVSLTGLVVLLF</sequence>
<feature type="region of interest" description="Disordered" evidence="3">
    <location>
        <begin position="33"/>
        <end position="76"/>
    </location>
</feature>
<evidence type="ECO:0000313" key="6">
    <source>
        <dbReference type="Proteomes" id="UP000797356"/>
    </source>
</evidence>
<name>A0A8K0I8H2_COCNU</name>